<dbReference type="GO" id="GO:0016787">
    <property type="term" value="F:hydrolase activity"/>
    <property type="evidence" value="ECO:0007669"/>
    <property type="project" value="UniProtKB-KW"/>
</dbReference>
<proteinExistence type="inferred from homology"/>
<dbReference type="InterPro" id="IPR029058">
    <property type="entry name" value="AB_hydrolase_fold"/>
</dbReference>
<comment type="similarity">
    <text evidence="1">Belongs to the 'GDXG' lipolytic enzyme family.</text>
</comment>
<sequence>MPLLSLSNYKCFWGTLSALFTLSFIFIANSTTLQTQTTPKPCNNPYKELNLILNPNGTVSRQNKPPQSPPSPDPTLPNLVLSKDLTINQSKGTWARIYLPRKSLDQNYKLPLIVFFHGGGFIFQSAASTIFHEFCFNMANDVVAVIASIEYRLAPEHRLPAAYDDAVEALHWIRTNHGDSWLTKYVDYSNVFLMGSSAGGNIAYNAGLRVAATNDQDYKIIKGLILVQPFFGGTHRTGSELRLANSPYLSLCTNDMLWKLSLPVGVNRDHKYCNPMVRDGFEGLEKIERLKWWVLVTGCSGDPLVDRQMELVKLMKKKRVKVVGHFTAGDYHGVQDKDPLKAKQLYGVLKSLISKLPSDD</sequence>
<dbReference type="InterPro" id="IPR050466">
    <property type="entry name" value="Carboxylest/Gibb_receptor"/>
</dbReference>
<evidence type="ECO:0000256" key="1">
    <source>
        <dbReference type="ARBA" id="ARBA00010515"/>
    </source>
</evidence>
<organism evidence="4 5">
    <name type="scientific">Lupinus albus</name>
    <name type="common">White lupine</name>
    <name type="synonym">Lupinus termis</name>
    <dbReference type="NCBI Taxonomy" id="3870"/>
    <lineage>
        <taxon>Eukaryota</taxon>
        <taxon>Viridiplantae</taxon>
        <taxon>Streptophyta</taxon>
        <taxon>Embryophyta</taxon>
        <taxon>Tracheophyta</taxon>
        <taxon>Spermatophyta</taxon>
        <taxon>Magnoliopsida</taxon>
        <taxon>eudicotyledons</taxon>
        <taxon>Gunneridae</taxon>
        <taxon>Pentapetalae</taxon>
        <taxon>rosids</taxon>
        <taxon>fabids</taxon>
        <taxon>Fabales</taxon>
        <taxon>Fabaceae</taxon>
        <taxon>Papilionoideae</taxon>
        <taxon>50 kb inversion clade</taxon>
        <taxon>genistoids sensu lato</taxon>
        <taxon>core genistoids</taxon>
        <taxon>Genisteae</taxon>
        <taxon>Lupinus</taxon>
    </lineage>
</organism>
<comment type="caution">
    <text evidence="4">The sequence shown here is derived from an EMBL/GenBank/DDBJ whole genome shotgun (WGS) entry which is preliminary data.</text>
</comment>
<feature type="region of interest" description="Disordered" evidence="3">
    <location>
        <begin position="57"/>
        <end position="76"/>
    </location>
</feature>
<dbReference type="PANTHER" id="PTHR23024">
    <property type="entry name" value="ARYLACETAMIDE DEACETYLASE"/>
    <property type="match status" value="1"/>
</dbReference>
<dbReference type="Gene3D" id="3.40.50.1820">
    <property type="entry name" value="alpha/beta hydrolase"/>
    <property type="match status" value="1"/>
</dbReference>
<dbReference type="PROSITE" id="PS01173">
    <property type="entry name" value="LIPASE_GDXG_HIS"/>
    <property type="match status" value="1"/>
</dbReference>
<dbReference type="PANTHER" id="PTHR23024:SF473">
    <property type="entry name" value="RECEPTOR GID1, PUTATIVE-RELATED"/>
    <property type="match status" value="1"/>
</dbReference>
<dbReference type="InterPro" id="IPR002168">
    <property type="entry name" value="Lipase_GDXG_HIS_AS"/>
</dbReference>
<protein>
    <submittedName>
        <fullName evidence="4">Putative carboxylesterase</fullName>
    </submittedName>
</protein>
<dbReference type="InterPro" id="IPR013094">
    <property type="entry name" value="AB_hydrolase_3"/>
</dbReference>
<dbReference type="Pfam" id="PF07859">
    <property type="entry name" value="Abhydrolase_3"/>
    <property type="match status" value="1"/>
</dbReference>
<dbReference type="Proteomes" id="UP000447434">
    <property type="component" value="Chromosome 19"/>
</dbReference>
<gene>
    <name evidence="4" type="ORF">Lalb_Chr19g0131191</name>
</gene>
<keyword evidence="5" id="KW-1185">Reference proteome</keyword>
<dbReference type="AlphaFoldDB" id="A0A6A4NTX2"/>
<keyword evidence="2" id="KW-0378">Hydrolase</keyword>
<feature type="compositionally biased region" description="Pro residues" evidence="3">
    <location>
        <begin position="66"/>
        <end position="75"/>
    </location>
</feature>
<dbReference type="OrthoDB" id="408631at2759"/>
<accession>A0A6A4NTX2</accession>
<evidence type="ECO:0000256" key="3">
    <source>
        <dbReference type="SAM" id="MobiDB-lite"/>
    </source>
</evidence>
<evidence type="ECO:0000313" key="5">
    <source>
        <dbReference type="Proteomes" id="UP000447434"/>
    </source>
</evidence>
<name>A0A6A4NTX2_LUPAL</name>
<evidence type="ECO:0000256" key="2">
    <source>
        <dbReference type="ARBA" id="ARBA00022801"/>
    </source>
</evidence>
<dbReference type="SUPFAM" id="SSF53474">
    <property type="entry name" value="alpha/beta-Hydrolases"/>
    <property type="match status" value="1"/>
</dbReference>
<reference evidence="5" key="1">
    <citation type="journal article" date="2020" name="Nat. Commun.">
        <title>Genome sequence of the cluster root forming white lupin.</title>
        <authorList>
            <person name="Hufnagel B."/>
            <person name="Marques A."/>
            <person name="Soriano A."/>
            <person name="Marques L."/>
            <person name="Divol F."/>
            <person name="Doumas P."/>
            <person name="Sallet E."/>
            <person name="Mancinotti D."/>
            <person name="Carrere S."/>
            <person name="Marande W."/>
            <person name="Arribat S."/>
            <person name="Keller J."/>
            <person name="Huneau C."/>
            <person name="Blein T."/>
            <person name="Aime D."/>
            <person name="Laguerre M."/>
            <person name="Taylor J."/>
            <person name="Schubert V."/>
            <person name="Nelson M."/>
            <person name="Geu-Flores F."/>
            <person name="Crespi M."/>
            <person name="Gallardo-Guerrero K."/>
            <person name="Delaux P.-M."/>
            <person name="Salse J."/>
            <person name="Berges H."/>
            <person name="Guyot R."/>
            <person name="Gouzy J."/>
            <person name="Peret B."/>
        </authorList>
    </citation>
    <scope>NUCLEOTIDE SEQUENCE [LARGE SCALE GENOMIC DNA]</scope>
    <source>
        <strain evidence="5">cv. Amiga</strain>
    </source>
</reference>
<dbReference type="EMBL" id="WOCE01000019">
    <property type="protein sequence ID" value="KAE9592620.1"/>
    <property type="molecule type" value="Genomic_DNA"/>
</dbReference>
<evidence type="ECO:0000313" key="4">
    <source>
        <dbReference type="EMBL" id="KAE9592620.1"/>
    </source>
</evidence>